<sequence>MDISRFKMCFKIAFIGLVLSMYVVPSYAVHELDVFELDGDAVDDPETLGDDWDTITTSTTAVTITDPSGNGVLEDPAPRSIFTGGRKDIQDISQWGHKNGSVPDKDDLTNAYAAAYGVDNGNGSNDLVIYFGADRFANVGDAFMGFWFFQDKVAALPDGSFSGSHKPGDVLILIDYPQGANDSPYAALLVWDPTCPKAASNDPQPPSGPNDDGDCAAKNLRLKAESNDEVSAECGANESDDNGCAITNGSLIDAPWGYVSKTGIVNEFPFESFYEGGVNLTQLLGGTGTCFSSFMAETRSSSSFTASLKDFVLGEFDLCGLKLTKTCDNGTLSPSGDSIIYDYTLTVKNTGFGPLHDIMVRDITAEKDYSQAILLAGQEAVFTDTFISPTNGILNEANVTAALVSGGPVEVSDNTDFSCPAIPPTGSLSIDKSCETVVENRNGQYGLLVNYSGMVCNTSLVKINNVVITESHDGIDKDIPIGTMAPGACASYGSSYVPTPLNGENLPLPAGQVRTFTDTVQAAGTTALFGEPVDSGLPVEASCPICI</sequence>
<evidence type="ECO:0000313" key="2">
    <source>
        <dbReference type="EMBL" id="GEM81468.1"/>
    </source>
</evidence>
<gene>
    <name evidence="2" type="ORF">VSU01S_37130</name>
</gene>
<protein>
    <recommendedName>
        <fullName evidence="4">DUF11 domain-containing protein</fullName>
    </recommendedName>
</protein>
<accession>A0A511QVS0</accession>
<comment type="caution">
    <text evidence="2">The sequence shown here is derived from an EMBL/GenBank/DDBJ whole genome shotgun (WGS) entry which is preliminary data.</text>
</comment>
<keyword evidence="3" id="KW-1185">Reference proteome</keyword>
<name>A0A511QVS0_9VIBR</name>
<evidence type="ECO:0008006" key="4">
    <source>
        <dbReference type="Google" id="ProtNLM"/>
    </source>
</evidence>
<proteinExistence type="predicted"/>
<dbReference type="RefSeq" id="WP_119010338.1">
    <property type="nucleotide sequence ID" value="NZ_BJXK01000024.1"/>
</dbReference>
<dbReference type="OrthoDB" id="6257262at2"/>
<dbReference type="EMBL" id="BJXK01000024">
    <property type="protein sequence ID" value="GEM81468.1"/>
    <property type="molecule type" value="Genomic_DNA"/>
</dbReference>
<organism evidence="2 3">
    <name type="scientific">Vibrio superstes NBRC 103154</name>
    <dbReference type="NCBI Taxonomy" id="1219062"/>
    <lineage>
        <taxon>Bacteria</taxon>
        <taxon>Pseudomonadati</taxon>
        <taxon>Pseudomonadota</taxon>
        <taxon>Gammaproteobacteria</taxon>
        <taxon>Vibrionales</taxon>
        <taxon>Vibrionaceae</taxon>
        <taxon>Vibrio</taxon>
    </lineage>
</organism>
<feature type="region of interest" description="Disordered" evidence="1">
    <location>
        <begin position="197"/>
        <end position="216"/>
    </location>
</feature>
<dbReference type="Proteomes" id="UP000321113">
    <property type="component" value="Unassembled WGS sequence"/>
</dbReference>
<evidence type="ECO:0000256" key="1">
    <source>
        <dbReference type="SAM" id="MobiDB-lite"/>
    </source>
</evidence>
<evidence type="ECO:0000313" key="3">
    <source>
        <dbReference type="Proteomes" id="UP000321113"/>
    </source>
</evidence>
<reference evidence="2 3" key="1">
    <citation type="submission" date="2019-07" db="EMBL/GenBank/DDBJ databases">
        <title>Whole genome shotgun sequence of Vibrio superstes NBRC 103154.</title>
        <authorList>
            <person name="Hosoyama A."/>
            <person name="Uohara A."/>
            <person name="Ohji S."/>
            <person name="Ichikawa N."/>
        </authorList>
    </citation>
    <scope>NUCLEOTIDE SEQUENCE [LARGE SCALE GENOMIC DNA]</scope>
    <source>
        <strain evidence="2 3">NBRC 103154</strain>
    </source>
</reference>
<dbReference type="AlphaFoldDB" id="A0A511QVS0"/>